<sequence length="79" mass="8647">MSEAADTLKSALRLITEMIDILENSDDAEAPQAFFEAYHEANGQLNYAVYQALHPLLRAQRGQGSPSATAKRPDLDGLE</sequence>
<gene>
    <name evidence="2" type="ORF">DOW48_24965</name>
</gene>
<name>A0A5V8W726_SALET</name>
<evidence type="ECO:0000256" key="1">
    <source>
        <dbReference type="SAM" id="MobiDB-lite"/>
    </source>
</evidence>
<reference evidence="2" key="1">
    <citation type="submission" date="2018-06" db="EMBL/GenBank/DDBJ databases">
        <authorList>
            <person name="Ashton P.M."/>
            <person name="Dallman T."/>
            <person name="Nair S."/>
            <person name="De Pinna E."/>
            <person name="Peters T."/>
            <person name="Grant K."/>
        </authorList>
    </citation>
    <scope>NUCLEOTIDE SEQUENCE</scope>
    <source>
        <strain evidence="2">45256</strain>
    </source>
</reference>
<organism evidence="2">
    <name type="scientific">Salmonella enterica subsp. enterica serovar Nima</name>
    <dbReference type="NCBI Taxonomy" id="940233"/>
    <lineage>
        <taxon>Bacteria</taxon>
        <taxon>Pseudomonadati</taxon>
        <taxon>Pseudomonadota</taxon>
        <taxon>Gammaproteobacteria</taxon>
        <taxon>Enterobacterales</taxon>
        <taxon>Enterobacteriaceae</taxon>
        <taxon>Salmonella</taxon>
    </lineage>
</organism>
<dbReference type="AlphaFoldDB" id="A0A5V8W726"/>
<protein>
    <submittedName>
        <fullName evidence="2">Uncharacterized protein</fullName>
    </submittedName>
</protein>
<accession>A0A5V8W726</accession>
<feature type="region of interest" description="Disordered" evidence="1">
    <location>
        <begin position="60"/>
        <end position="79"/>
    </location>
</feature>
<dbReference type="EMBL" id="AAHFHJ010000072">
    <property type="protein sequence ID" value="EBV4572191.1"/>
    <property type="molecule type" value="Genomic_DNA"/>
</dbReference>
<proteinExistence type="predicted"/>
<evidence type="ECO:0000313" key="2">
    <source>
        <dbReference type="EMBL" id="EBV4572191.1"/>
    </source>
</evidence>
<comment type="caution">
    <text evidence="2">The sequence shown here is derived from an EMBL/GenBank/DDBJ whole genome shotgun (WGS) entry which is preliminary data.</text>
</comment>